<reference evidence="1" key="2">
    <citation type="journal article" date="2015" name="Fish Shellfish Immunol.">
        <title>Early steps in the European eel (Anguilla anguilla)-Vibrio vulnificus interaction in the gills: Role of the RtxA13 toxin.</title>
        <authorList>
            <person name="Callol A."/>
            <person name="Pajuelo D."/>
            <person name="Ebbesson L."/>
            <person name="Teles M."/>
            <person name="MacKenzie S."/>
            <person name="Amaro C."/>
        </authorList>
    </citation>
    <scope>NUCLEOTIDE SEQUENCE</scope>
</reference>
<sequence length="25" mass="2947">MYRSRMYNLIPKGPVWVQISVSALH</sequence>
<proteinExistence type="predicted"/>
<dbReference type="EMBL" id="GBXM01026453">
    <property type="protein sequence ID" value="JAH82124.1"/>
    <property type="molecule type" value="Transcribed_RNA"/>
</dbReference>
<dbReference type="EMBL" id="GBXM01063780">
    <property type="protein sequence ID" value="JAH44797.1"/>
    <property type="molecule type" value="Transcribed_RNA"/>
</dbReference>
<protein>
    <submittedName>
        <fullName evidence="1">Uncharacterized protein</fullName>
    </submittedName>
</protein>
<evidence type="ECO:0000313" key="1">
    <source>
        <dbReference type="EMBL" id="JAH44797.1"/>
    </source>
</evidence>
<organism evidence="1">
    <name type="scientific">Anguilla anguilla</name>
    <name type="common">European freshwater eel</name>
    <name type="synonym">Muraena anguilla</name>
    <dbReference type="NCBI Taxonomy" id="7936"/>
    <lineage>
        <taxon>Eukaryota</taxon>
        <taxon>Metazoa</taxon>
        <taxon>Chordata</taxon>
        <taxon>Craniata</taxon>
        <taxon>Vertebrata</taxon>
        <taxon>Euteleostomi</taxon>
        <taxon>Actinopterygii</taxon>
        <taxon>Neopterygii</taxon>
        <taxon>Teleostei</taxon>
        <taxon>Anguilliformes</taxon>
        <taxon>Anguillidae</taxon>
        <taxon>Anguilla</taxon>
    </lineage>
</organism>
<accession>A0A0E9SU87</accession>
<reference evidence="1" key="1">
    <citation type="submission" date="2014-11" db="EMBL/GenBank/DDBJ databases">
        <authorList>
            <person name="Amaro Gonzalez C."/>
        </authorList>
    </citation>
    <scope>NUCLEOTIDE SEQUENCE</scope>
</reference>
<name>A0A0E9SU87_ANGAN</name>
<dbReference type="AlphaFoldDB" id="A0A0E9SU87"/>